<dbReference type="EMBL" id="BQNB010011621">
    <property type="protein sequence ID" value="GJS92983.1"/>
    <property type="molecule type" value="Genomic_DNA"/>
</dbReference>
<feature type="region of interest" description="Disordered" evidence="1">
    <location>
        <begin position="64"/>
        <end position="86"/>
    </location>
</feature>
<organism evidence="2 3">
    <name type="scientific">Tanacetum coccineum</name>
    <dbReference type="NCBI Taxonomy" id="301880"/>
    <lineage>
        <taxon>Eukaryota</taxon>
        <taxon>Viridiplantae</taxon>
        <taxon>Streptophyta</taxon>
        <taxon>Embryophyta</taxon>
        <taxon>Tracheophyta</taxon>
        <taxon>Spermatophyta</taxon>
        <taxon>Magnoliopsida</taxon>
        <taxon>eudicotyledons</taxon>
        <taxon>Gunneridae</taxon>
        <taxon>Pentapetalae</taxon>
        <taxon>asterids</taxon>
        <taxon>campanulids</taxon>
        <taxon>Asterales</taxon>
        <taxon>Asteraceae</taxon>
        <taxon>Asteroideae</taxon>
        <taxon>Anthemideae</taxon>
        <taxon>Anthemidinae</taxon>
        <taxon>Tanacetum</taxon>
    </lineage>
</organism>
<reference evidence="2" key="2">
    <citation type="submission" date="2022-01" db="EMBL/GenBank/DDBJ databases">
        <authorList>
            <person name="Yamashiro T."/>
            <person name="Shiraishi A."/>
            <person name="Satake H."/>
            <person name="Nakayama K."/>
        </authorList>
    </citation>
    <scope>NUCLEOTIDE SEQUENCE</scope>
</reference>
<comment type="caution">
    <text evidence="2">The sequence shown here is derived from an EMBL/GenBank/DDBJ whole genome shotgun (WGS) entry which is preliminary data.</text>
</comment>
<feature type="compositionally biased region" description="Basic and acidic residues" evidence="1">
    <location>
        <begin position="233"/>
        <end position="267"/>
    </location>
</feature>
<evidence type="ECO:0000313" key="3">
    <source>
        <dbReference type="Proteomes" id="UP001151760"/>
    </source>
</evidence>
<proteinExistence type="predicted"/>
<keyword evidence="3" id="KW-1185">Reference proteome</keyword>
<protein>
    <submittedName>
        <fullName evidence="2">Uncharacterized protein</fullName>
    </submittedName>
</protein>
<feature type="compositionally biased region" description="Basic residues" evidence="1">
    <location>
        <begin position="268"/>
        <end position="284"/>
    </location>
</feature>
<evidence type="ECO:0000313" key="2">
    <source>
        <dbReference type="EMBL" id="GJS92983.1"/>
    </source>
</evidence>
<feature type="compositionally biased region" description="Basic and acidic residues" evidence="1">
    <location>
        <begin position="166"/>
        <end position="177"/>
    </location>
</feature>
<gene>
    <name evidence="2" type="ORF">Tco_0799951</name>
</gene>
<name>A0ABQ4ZRS3_9ASTR</name>
<feature type="region of interest" description="Disordered" evidence="1">
    <location>
        <begin position="146"/>
        <end position="177"/>
    </location>
</feature>
<evidence type="ECO:0000256" key="1">
    <source>
        <dbReference type="SAM" id="MobiDB-lite"/>
    </source>
</evidence>
<dbReference type="Proteomes" id="UP001151760">
    <property type="component" value="Unassembled WGS sequence"/>
</dbReference>
<reference evidence="2" key="1">
    <citation type="journal article" date="2022" name="Int. J. Mol. Sci.">
        <title>Draft Genome of Tanacetum Coccineum: Genomic Comparison of Closely Related Tanacetum-Family Plants.</title>
        <authorList>
            <person name="Yamashiro T."/>
            <person name="Shiraishi A."/>
            <person name="Nakayama K."/>
            <person name="Satake H."/>
        </authorList>
    </citation>
    <scope>NUCLEOTIDE SEQUENCE</scope>
</reference>
<feature type="compositionally biased region" description="Basic and acidic residues" evidence="1">
    <location>
        <begin position="66"/>
        <end position="86"/>
    </location>
</feature>
<feature type="region of interest" description="Disordered" evidence="1">
    <location>
        <begin position="233"/>
        <end position="290"/>
    </location>
</feature>
<accession>A0ABQ4ZRS3</accession>
<sequence>MTDLVTKLSDRIGVLEAGLKKTKQSYSSAFTKLIFRVKKLENQIRTRKARRKARIVYSDDEDIADDTSKQGRKLSDVEVQEKASYETEPVIKDETPTEVIRDQESSEKGQYEVSTVGATQGTASEVLIVSTTEVNISTAGGTVTYRRRSEEKRTRKDKGKAIMTEPDPKKKSKKELEQERLSLAEAIRLQGQMDEAQRAQIARDEEIARQWEEEERPIFERVWDFNQHIEPMDVEHGSEKIKSPKKIKEEDVDTQKEMKEVSKESGAKRKKSLPRKSTRSKRQKMKEDVEKEELKGYLDIHPREDVAEDIKALSTKGDGSSKNYKILSEMLEDFDRQYVEELYRLVKERYSASRPEGFDLMLWGDLYTIFEPDEENEIWKNQHEYNLISWGLCDFCSIHILLMENGLAIHKLTEKKYPRSQDMLSKMLSKRLEVDHESTQAFEFLRFIRSQVQK</sequence>